<keyword evidence="5" id="KW-0961">Cell wall biogenesis/degradation</keyword>
<feature type="compositionally biased region" description="Polar residues" evidence="7">
    <location>
        <begin position="1300"/>
        <end position="1309"/>
    </location>
</feature>
<feature type="transmembrane region" description="Helical" evidence="8">
    <location>
        <begin position="1702"/>
        <end position="1723"/>
    </location>
</feature>
<feature type="compositionally biased region" description="Low complexity" evidence="7">
    <location>
        <begin position="1427"/>
        <end position="1439"/>
    </location>
</feature>
<evidence type="ECO:0000259" key="9">
    <source>
        <dbReference type="Pfam" id="PF08323"/>
    </source>
</evidence>
<evidence type="ECO:0000259" key="10">
    <source>
        <dbReference type="Pfam" id="PF26108"/>
    </source>
</evidence>
<evidence type="ECO:0000313" key="16">
    <source>
        <dbReference type="Proteomes" id="UP001337655"/>
    </source>
</evidence>
<sequence length="2034" mass="224748">MFGVVNHDVFRWPGIVNGTEKNLLGLFIVTLMLPGIPCLAWGEEQANYVLESTAANYVFGRAPITSSLAWQLHGCYKVGSVKYANFPVDAALYGCEDDNISLDHRDPSHPMRNIIKRMFEMRESYPVLNDGYYLQQLSNHTHNIYLPGSNGTPTETGMWSVLRSSWSGVQNLTETAEGDQSVWLLYSNDNRTVEHHFDCSKNDSLVSPFVKGTTVRNLFAPYEEYTLEAGPFTLGFDGSTKPNGCLTKIAMDAWGYKALVPTKKFIKPRPVLTEFFPGHDYRLWSAVDNGDTVHVSFGFSVGMDCDSISQSIRITSTTTHSSDAALDLDSVVCSTTNTTTRWVGEAATAFTYDVDLHNVHHGIHQISINNASSSDGDSTGAADSVLFRVGDFDNPMIFPHTANYSRSLLSKKSDGSLYVSHNAAGADLWRYSLNFGTSYSDWNTYSEGDSKLAPRVWSGTSAQAWDGEHVIVQYWSRKAGSSAHYQHGDLDWSRPRTFPNLWIDGPFNQFGYDAGLQNQMELGANSTWSIDVLLEWPAQILVNAWGINPDGQPDRTRVYGDLDGDHVLDRVPPQSLVTNMVNLTDPPPSPSLAYKFELNDSDLRYVAVPTGSRWIQLVLYFLLGLIPLATAAGATWTYLGSFYAVKFNEFGVNEKKARLSSIFSRKRTRFQSVEGGTSGDGLVEKAERWVNRGSELFQTRKHHQPSGSDTAEGNAATVFGATVRRPMVTVEMTPPTRRNVLIATMEYDIEDWGIKIKIGGLGVMAQLMGKHLTHHNLLWVVPCVGEVDYPEPQEDELAEPIQITILGNSYHVRVQTHVLRNITFILLDAPVFRKQTKAEPYPPRMDDIESAIYYSAWNQCIAESIKRYRPDIYHINDYHGAAAPLYLLPDTLPCALSLHNAEFQGLWPMRTGKERDEVCKVYNLSPEVVREYVQFGEVFNLLHAGASYLREHQNGFGAVGVSTKYGKRSYARYPIFWRLSRIGALPNPDPSDIAAWAQGDATALAEEATVDPEYEAGRAATREEAQRWAGLDVDGSAELFVFVGRWSMQKGVDLIADVFPAILEKHPKTQLICVGPVIDLYGKFAAIKLERMMKKYPGRVYSNPKFTALPPCVFSGAEFALIPSRDEPFGLVAVEFGRKGAIGVGARVGGLGQMPGWWYTIESTSSAHLLQQFKGAIDNALASKVETRAILRARSSRQRFPVAQWVQDLETLQSTAIKRHQKHAKKPKQTRKRLSKHVSAPAGAQPVGLGIEDGPSSEVQPSGTTTPSYGAHQTVRSSFSPRDGFNGAETPTVSARHATPISSPASTRPNTPPLPDWSAFLPLSAGTRFGPGAQTGPDVADEDTDTDSIGEALQYFPGNDFIGRAFGGEEDYIDGQGRLSVLSDSPEGMELRDHFHDGIELSRPSTPGILASRPPSVRSTLMPSDNAPTTASPSRPSSSYQPITRSGHASGDSTPRDMHNPAPHSPALLRPPMLSNDLVVGEKKDFRLQKVDPFFTDPRQDYETAFARQLQDLDGRNTYDTTIEKFITKSEKDWFNRLRGAKMGKTSTPVGSIFRDKTGPGVTVSPLVHDPTDDADDSDEETGQQFLLPDDYKPPTGIRKLALRRLGDWPLYSLLLALGQVISANSYQITLLTGQVGETATKLYIIATIYLVTSAAWWAVYRTLKSIWVLSLPFVFFGLAFFLIGMAPFVNGIQGKNWIQQVAAGLYAAASSSGSLFFALNFGDQGGAPVRSWVFRASIIQGTQQLYISFLWCWGASQAKLNDAGANTSLVVSSPALTTTLGVLIAVLMWSIGLTLFFGLPEYYRQKPGYVPGFLSGVFRRKIVLWFFIMVVMQNFFLSAPYGRNWLYLWSSQHLPIWSVALLVLLFFVVVWAGVLHYAAVLSKRHSWLMSIFAMGLGAPRWCQMLWGVSGVGLYVPWAGGAIGSAIAGRSLWLWLGVMDSLQNVGFGMIMLHTLTRFHISFVLILAQALGSIVTMAARGFAPDNLGPGPVFPNLALNILDGLGNAWFWVALFCQLLVNVLGFKFFRKEQLSKP</sequence>
<comment type="similarity">
    <text evidence="1">Belongs to the glycosyltransferase group 1 family.</text>
</comment>
<keyword evidence="4" id="KW-0808">Transferase</keyword>
<evidence type="ECO:0000313" key="15">
    <source>
        <dbReference type="EMBL" id="KAK5174811.1"/>
    </source>
</evidence>
<dbReference type="PANTHER" id="PTHR47182">
    <property type="entry name" value="CELL WALL ALPHA-1,3-GLUCAN SYNTHASE AGS1-RELATED"/>
    <property type="match status" value="1"/>
</dbReference>
<dbReference type="InterPro" id="IPR058656">
    <property type="entry name" value="Mok11-13/Ags1-like_GH"/>
</dbReference>
<dbReference type="InterPro" id="IPR058655">
    <property type="entry name" value="Mok11-14/Ags1-like"/>
</dbReference>
<feature type="domain" description="Mok11-13/Ags1-like CBM" evidence="13">
    <location>
        <begin position="496"/>
        <end position="610"/>
    </location>
</feature>
<evidence type="ECO:0000256" key="4">
    <source>
        <dbReference type="ARBA" id="ARBA00022679"/>
    </source>
</evidence>
<dbReference type="RefSeq" id="XP_064663480.1">
    <property type="nucleotide sequence ID" value="XM_064799153.1"/>
</dbReference>
<feature type="domain" description="Mok11-13/Ags1-like second Ig-like beta-sandwich" evidence="12">
    <location>
        <begin position="393"/>
        <end position="492"/>
    </location>
</feature>
<dbReference type="SUPFAM" id="SSF51445">
    <property type="entry name" value="(Trans)glycosidases"/>
    <property type="match status" value="1"/>
</dbReference>
<dbReference type="Pfam" id="PF26114">
    <property type="entry name" value="Ig_2_Mok13"/>
    <property type="match status" value="1"/>
</dbReference>
<dbReference type="Pfam" id="PF26108">
    <property type="entry name" value="GH_Mok13"/>
    <property type="match status" value="1"/>
</dbReference>
<feature type="domain" description="Mok11-13/Ags1-like Ig-like beta-sandwich" evidence="11">
    <location>
        <begin position="267"/>
        <end position="391"/>
    </location>
</feature>
<dbReference type="SUPFAM" id="SSF53756">
    <property type="entry name" value="UDP-Glycosyltransferase/glycogen phosphorylase"/>
    <property type="match status" value="1"/>
</dbReference>
<feature type="compositionally biased region" description="Polar residues" evidence="7">
    <location>
        <begin position="1257"/>
        <end position="1268"/>
    </location>
</feature>
<dbReference type="Pfam" id="PF26127">
    <property type="entry name" value="12TM_Mok13"/>
    <property type="match status" value="1"/>
</dbReference>
<feature type="transmembrane region" description="Helical" evidence="8">
    <location>
        <begin position="1855"/>
        <end position="1876"/>
    </location>
</feature>
<evidence type="ECO:0000256" key="3">
    <source>
        <dbReference type="ARBA" id="ARBA00022676"/>
    </source>
</evidence>
<evidence type="ECO:0000259" key="11">
    <source>
        <dbReference type="Pfam" id="PF26111"/>
    </source>
</evidence>
<feature type="region of interest" description="Disordered" evidence="7">
    <location>
        <begin position="1218"/>
        <end position="1316"/>
    </location>
</feature>
<feature type="transmembrane region" description="Helical" evidence="8">
    <location>
        <begin position="1643"/>
        <end position="1661"/>
    </location>
</feature>
<dbReference type="EMBL" id="JAVRRT010000002">
    <property type="protein sequence ID" value="KAK5174811.1"/>
    <property type="molecule type" value="Genomic_DNA"/>
</dbReference>
<evidence type="ECO:0000259" key="12">
    <source>
        <dbReference type="Pfam" id="PF26114"/>
    </source>
</evidence>
<dbReference type="PANTHER" id="PTHR47182:SF2">
    <property type="entry name" value="CELL WALL ALPHA-1,3-GLUCAN SYNTHASE AGS1"/>
    <property type="match status" value="1"/>
</dbReference>
<dbReference type="InterPro" id="IPR058654">
    <property type="entry name" value="Mok11-14/Ags1-like_TM"/>
</dbReference>
<feature type="domain" description="Starch synthase catalytic" evidence="9">
    <location>
        <begin position="740"/>
        <end position="945"/>
    </location>
</feature>
<feature type="transmembrane region" description="Helical" evidence="8">
    <location>
        <begin position="1888"/>
        <end position="1909"/>
    </location>
</feature>
<dbReference type="Gene3D" id="3.40.50.2000">
    <property type="entry name" value="Glycogen Phosphorylase B"/>
    <property type="match status" value="2"/>
</dbReference>
<keyword evidence="8" id="KW-0472">Membrane</keyword>
<feature type="transmembrane region" description="Helical" evidence="8">
    <location>
        <begin position="1915"/>
        <end position="1938"/>
    </location>
</feature>
<dbReference type="Pfam" id="PF26111">
    <property type="entry name" value="Ig_Mok13"/>
    <property type="match status" value="1"/>
</dbReference>
<proteinExistence type="inferred from homology"/>
<evidence type="ECO:0000256" key="8">
    <source>
        <dbReference type="SAM" id="Phobius"/>
    </source>
</evidence>
<dbReference type="InterPro" id="IPR058658">
    <property type="entry name" value="Mok11-13/Ags1-like_Ig_2"/>
</dbReference>
<feature type="transmembrane region" description="Helical" evidence="8">
    <location>
        <begin position="1781"/>
        <end position="1803"/>
    </location>
</feature>
<evidence type="ECO:0000259" key="13">
    <source>
        <dbReference type="Pfam" id="PF26122"/>
    </source>
</evidence>
<reference evidence="15 16" key="1">
    <citation type="submission" date="2023-08" db="EMBL/GenBank/DDBJ databases">
        <title>Black Yeasts Isolated from many extreme environments.</title>
        <authorList>
            <person name="Coleine C."/>
            <person name="Stajich J.E."/>
            <person name="Selbmann L."/>
        </authorList>
    </citation>
    <scope>NUCLEOTIDE SEQUENCE [LARGE SCALE GENOMIC DNA]</scope>
    <source>
        <strain evidence="15 16">CCFEE 5935</strain>
    </source>
</reference>
<dbReference type="GO" id="GO:0070600">
    <property type="term" value="P:fungal-type cell wall (1-&gt;3)-alpha-glucan biosynthetic process"/>
    <property type="evidence" value="ECO:0007669"/>
    <property type="project" value="TreeGrafter"/>
</dbReference>
<feature type="compositionally biased region" description="Acidic residues" evidence="7">
    <location>
        <begin position="1573"/>
        <end position="1582"/>
    </location>
</feature>
<dbReference type="Proteomes" id="UP001337655">
    <property type="component" value="Unassembled WGS sequence"/>
</dbReference>
<dbReference type="FunFam" id="3.40.50.2000:FF:000058">
    <property type="entry name" value="Alpha-1,3-glucan synthase Ags1"/>
    <property type="match status" value="1"/>
</dbReference>
<dbReference type="InterPro" id="IPR013534">
    <property type="entry name" value="Starch_synth_cat_dom"/>
</dbReference>
<organism evidence="15 16">
    <name type="scientific">Saxophila tyrrhenica</name>
    <dbReference type="NCBI Taxonomy" id="1690608"/>
    <lineage>
        <taxon>Eukaryota</taxon>
        <taxon>Fungi</taxon>
        <taxon>Dikarya</taxon>
        <taxon>Ascomycota</taxon>
        <taxon>Pezizomycotina</taxon>
        <taxon>Dothideomycetes</taxon>
        <taxon>Dothideomycetidae</taxon>
        <taxon>Mycosphaerellales</taxon>
        <taxon>Extremaceae</taxon>
        <taxon>Saxophila</taxon>
    </lineage>
</organism>
<evidence type="ECO:0000256" key="1">
    <source>
        <dbReference type="ARBA" id="ARBA00006122"/>
    </source>
</evidence>
<dbReference type="GO" id="GO:0047657">
    <property type="term" value="F:alpha-1,3-glucan synthase activity"/>
    <property type="evidence" value="ECO:0007669"/>
    <property type="project" value="UniProtKB-EC"/>
</dbReference>
<keyword evidence="8" id="KW-1133">Transmembrane helix</keyword>
<evidence type="ECO:0000256" key="2">
    <source>
        <dbReference type="ARBA" id="ARBA00012688"/>
    </source>
</evidence>
<evidence type="ECO:0000256" key="6">
    <source>
        <dbReference type="ARBA" id="ARBA00048960"/>
    </source>
</evidence>
<keyword evidence="8" id="KW-0812">Transmembrane</keyword>
<dbReference type="Pfam" id="PF13692">
    <property type="entry name" value="Glyco_trans_1_4"/>
    <property type="match status" value="1"/>
</dbReference>
<feature type="compositionally biased region" description="Basic residues" evidence="7">
    <location>
        <begin position="1218"/>
        <end position="1236"/>
    </location>
</feature>
<evidence type="ECO:0000256" key="5">
    <source>
        <dbReference type="ARBA" id="ARBA00023316"/>
    </source>
</evidence>
<feature type="domain" description="Mok11-13/Ags1-like GH beta-sandwich" evidence="10">
    <location>
        <begin position="132"/>
        <end position="265"/>
    </location>
</feature>
<evidence type="ECO:0000256" key="7">
    <source>
        <dbReference type="SAM" id="MobiDB-lite"/>
    </source>
</evidence>
<keyword evidence="16" id="KW-1185">Reference proteome</keyword>
<keyword evidence="3" id="KW-0328">Glycosyltransferase</keyword>
<feature type="transmembrane region" description="Helical" evidence="8">
    <location>
        <begin position="2006"/>
        <end position="2026"/>
    </location>
</feature>
<feature type="region of interest" description="Disordered" evidence="7">
    <location>
        <begin position="1398"/>
        <end position="1472"/>
    </location>
</feature>
<feature type="transmembrane region" description="Helical" evidence="8">
    <location>
        <begin position="1823"/>
        <end position="1843"/>
    </location>
</feature>
<dbReference type="Pfam" id="PF26122">
    <property type="entry name" value="CBM_Mok13"/>
    <property type="match status" value="1"/>
</dbReference>
<evidence type="ECO:0000259" key="14">
    <source>
        <dbReference type="Pfam" id="PF26127"/>
    </source>
</evidence>
<dbReference type="FunFam" id="3.40.50.2000:FF:000052">
    <property type="entry name" value="Alpha-1,3-glucan synthase Ags2"/>
    <property type="match status" value="1"/>
</dbReference>
<name>A0AAV9PLY6_9PEZI</name>
<feature type="transmembrane region" description="Helical" evidence="8">
    <location>
        <begin position="1958"/>
        <end position="1978"/>
    </location>
</feature>
<dbReference type="InterPro" id="IPR058657">
    <property type="entry name" value="Mok11-13/Ags1-like_Ig"/>
</dbReference>
<feature type="domain" description="Cell wall alpha-1,3-glucan synthase Mok11-14/Ags1-like transmembrane" evidence="14">
    <location>
        <begin position="1602"/>
        <end position="2031"/>
    </location>
</feature>
<dbReference type="EC" id="2.4.1.183" evidence="2"/>
<comment type="catalytic activity">
    <reaction evidence="6">
        <text>[(1-&gt;3)-alpha-D-glucosyl](n) + UDP-alpha-D-glucose = [(1-&gt;3)-alpha-D-glucosyl](n+1) + UDP + H(+)</text>
        <dbReference type="Rhea" id="RHEA:19749"/>
        <dbReference type="Rhea" id="RHEA-COMP:11150"/>
        <dbReference type="Rhea" id="RHEA-COMP:11151"/>
        <dbReference type="ChEBI" id="CHEBI:15378"/>
        <dbReference type="ChEBI" id="CHEBI:28100"/>
        <dbReference type="ChEBI" id="CHEBI:58223"/>
        <dbReference type="ChEBI" id="CHEBI:58885"/>
        <dbReference type="EC" id="2.4.1.183"/>
    </reaction>
</comment>
<dbReference type="GO" id="GO:0009277">
    <property type="term" value="C:fungal-type cell wall"/>
    <property type="evidence" value="ECO:0007669"/>
    <property type="project" value="TreeGrafter"/>
</dbReference>
<dbReference type="GeneID" id="89923241"/>
<accession>A0AAV9PLY6</accession>
<dbReference type="InterPro" id="IPR058659">
    <property type="entry name" value="Mok11-13/Ags1-like_CBM"/>
</dbReference>
<gene>
    <name evidence="15" type="ORF">LTR77_001894</name>
</gene>
<feature type="region of interest" description="Disordered" evidence="7">
    <location>
        <begin position="1561"/>
        <end position="1585"/>
    </location>
</feature>
<dbReference type="Pfam" id="PF08323">
    <property type="entry name" value="Glyco_transf_5"/>
    <property type="match status" value="1"/>
</dbReference>
<feature type="transmembrane region" description="Helical" evidence="8">
    <location>
        <begin position="1667"/>
        <end position="1690"/>
    </location>
</feature>
<protein>
    <recommendedName>
        <fullName evidence="2">alpha-1,3-glucan synthase</fullName>
        <ecNumber evidence="2">2.4.1.183</ecNumber>
    </recommendedName>
</protein>
<dbReference type="InterPro" id="IPR017853">
    <property type="entry name" value="GH"/>
</dbReference>
<comment type="caution">
    <text evidence="15">The sequence shown here is derived from an EMBL/GenBank/DDBJ whole genome shotgun (WGS) entry which is preliminary data.</text>
</comment>